<dbReference type="RefSeq" id="WP_014103349.1">
    <property type="nucleotide sequence ID" value="NC_016026.1"/>
</dbReference>
<dbReference type="Pfam" id="PF08534">
    <property type="entry name" value="Redoxin"/>
    <property type="match status" value="1"/>
</dbReference>
<reference evidence="7 8" key="1">
    <citation type="journal article" date="2011" name="BMC Genomics">
        <title>Genomic insights into an obligate epibiotic bacterial predator: Micavibrio aeruginosavorus ARL-13.</title>
        <authorList>
            <person name="Wang Z."/>
            <person name="Kadouri D."/>
            <person name="Wu M."/>
        </authorList>
    </citation>
    <scope>NUCLEOTIDE SEQUENCE [LARGE SCALE GENOMIC DNA]</scope>
    <source>
        <strain evidence="7 8">ARL-13</strain>
    </source>
</reference>
<keyword evidence="3" id="KW-0201">Cytochrome c-type biogenesis</keyword>
<evidence type="ECO:0000256" key="4">
    <source>
        <dbReference type="ARBA" id="ARBA00023157"/>
    </source>
</evidence>
<proteinExistence type="inferred from homology"/>
<dbReference type="GO" id="GO:0017004">
    <property type="term" value="P:cytochrome complex assembly"/>
    <property type="evidence" value="ECO:0007669"/>
    <property type="project" value="UniProtKB-KW"/>
</dbReference>
<evidence type="ECO:0000256" key="3">
    <source>
        <dbReference type="ARBA" id="ARBA00022748"/>
    </source>
</evidence>
<dbReference type="InterPro" id="IPR036249">
    <property type="entry name" value="Thioredoxin-like_sf"/>
</dbReference>
<dbReference type="InterPro" id="IPR004799">
    <property type="entry name" value="Periplasmic_diS_OxRdtase_DsbE"/>
</dbReference>
<keyword evidence="8" id="KW-1185">Reference proteome</keyword>
<sequence>MVTNTQRLYFLLPLVLLGFLIALAVVPLLKGTDPSVLNSPLIGQQAPAYTADGFDPAIVDTVFRGPGPVRVVNFFASWCPPCEAEHPMLKTMATMDNVMIIGINVRDLPEKRDAFLTRLGNPFDTILNDPDGGLSIAWGTSGTPETFIIDMDGIIRHRITGPIQQADIDGLVLPLIKQENAP</sequence>
<dbReference type="SUPFAM" id="SSF52833">
    <property type="entry name" value="Thioredoxin-like"/>
    <property type="match status" value="1"/>
</dbReference>
<dbReference type="AlphaFoldDB" id="G2KSY1"/>
<protein>
    <submittedName>
        <fullName evidence="7">Periplasmic thiol:disulfide oxidoreductase, DsbE family protein</fullName>
    </submittedName>
</protein>
<keyword evidence="5" id="KW-0676">Redox-active center</keyword>
<dbReference type="InterPro" id="IPR017937">
    <property type="entry name" value="Thioredoxin_CS"/>
</dbReference>
<dbReference type="Gene3D" id="3.40.30.10">
    <property type="entry name" value="Glutaredoxin"/>
    <property type="match status" value="1"/>
</dbReference>
<dbReference type="InterPro" id="IPR013766">
    <property type="entry name" value="Thioredoxin_domain"/>
</dbReference>
<dbReference type="GO" id="GO:0015036">
    <property type="term" value="F:disulfide oxidoreductase activity"/>
    <property type="evidence" value="ECO:0007669"/>
    <property type="project" value="InterPro"/>
</dbReference>
<evidence type="ECO:0000256" key="1">
    <source>
        <dbReference type="ARBA" id="ARBA00004196"/>
    </source>
</evidence>
<organism evidence="7 8">
    <name type="scientific">Micavibrio aeruginosavorus (strain ARL-13)</name>
    <dbReference type="NCBI Taxonomy" id="856793"/>
    <lineage>
        <taxon>Bacteria</taxon>
        <taxon>Pseudomonadati</taxon>
        <taxon>Bdellovibrionota</taxon>
        <taxon>Bdellovibrionia</taxon>
        <taxon>Bdellovibrionales</taxon>
        <taxon>Pseudobdellovibrionaceae</taxon>
        <taxon>Micavibrio</taxon>
    </lineage>
</organism>
<evidence type="ECO:0000259" key="6">
    <source>
        <dbReference type="PROSITE" id="PS51352"/>
    </source>
</evidence>
<comment type="similarity">
    <text evidence="2">Belongs to the thioredoxin family. DsbE subfamily.</text>
</comment>
<keyword evidence="4" id="KW-1015">Disulfide bond</keyword>
<evidence type="ECO:0000313" key="7">
    <source>
        <dbReference type="EMBL" id="AEP10126.1"/>
    </source>
</evidence>
<dbReference type="InterPro" id="IPR050553">
    <property type="entry name" value="Thioredoxin_ResA/DsbE_sf"/>
</dbReference>
<dbReference type="InterPro" id="IPR013740">
    <property type="entry name" value="Redoxin"/>
</dbReference>
<evidence type="ECO:0000256" key="5">
    <source>
        <dbReference type="ARBA" id="ARBA00023284"/>
    </source>
</evidence>
<evidence type="ECO:0000313" key="8">
    <source>
        <dbReference type="Proteomes" id="UP000009286"/>
    </source>
</evidence>
<name>G2KSY1_MICAA</name>
<dbReference type="OrthoDB" id="9799347at2"/>
<dbReference type="PANTHER" id="PTHR42852">
    <property type="entry name" value="THIOL:DISULFIDE INTERCHANGE PROTEIN DSBE"/>
    <property type="match status" value="1"/>
</dbReference>
<comment type="subcellular location">
    <subcellularLocation>
        <location evidence="1">Cell envelope</location>
    </subcellularLocation>
</comment>
<dbReference type="PROSITE" id="PS51352">
    <property type="entry name" value="THIOREDOXIN_2"/>
    <property type="match status" value="1"/>
</dbReference>
<dbReference type="STRING" id="856793.MICA_1815"/>
<feature type="domain" description="Thioredoxin" evidence="6">
    <location>
        <begin position="40"/>
        <end position="181"/>
    </location>
</feature>
<accession>G2KSY1</accession>
<dbReference type="PANTHER" id="PTHR42852:SF6">
    <property type="entry name" value="THIOL:DISULFIDE INTERCHANGE PROTEIN DSBE"/>
    <property type="match status" value="1"/>
</dbReference>
<dbReference type="Proteomes" id="UP000009286">
    <property type="component" value="Chromosome"/>
</dbReference>
<gene>
    <name evidence="7" type="ordered locus">MICA_1815</name>
</gene>
<dbReference type="GO" id="GO:0030288">
    <property type="term" value="C:outer membrane-bounded periplasmic space"/>
    <property type="evidence" value="ECO:0007669"/>
    <property type="project" value="InterPro"/>
</dbReference>
<evidence type="ECO:0000256" key="2">
    <source>
        <dbReference type="ARBA" id="ARBA00007758"/>
    </source>
</evidence>
<dbReference type="NCBIfam" id="TIGR00385">
    <property type="entry name" value="dsbE"/>
    <property type="match status" value="1"/>
</dbReference>
<dbReference type="PROSITE" id="PS00194">
    <property type="entry name" value="THIOREDOXIN_1"/>
    <property type="match status" value="1"/>
</dbReference>
<dbReference type="KEGG" id="mai:MICA_1815"/>
<dbReference type="eggNOG" id="COG0526">
    <property type="taxonomic scope" value="Bacteria"/>
</dbReference>
<dbReference type="EMBL" id="CP002382">
    <property type="protein sequence ID" value="AEP10126.1"/>
    <property type="molecule type" value="Genomic_DNA"/>
</dbReference>
<dbReference type="HOGENOM" id="CLU_042529_19_0_5"/>